<dbReference type="Proteomes" id="UP000433788">
    <property type="component" value="Unassembled WGS sequence"/>
</dbReference>
<evidence type="ECO:0000313" key="3">
    <source>
        <dbReference type="Proteomes" id="UP000433788"/>
    </source>
</evidence>
<organism evidence="2 3">
    <name type="scientific">Spiribacter salilacus</name>
    <dbReference type="NCBI Taxonomy" id="2664894"/>
    <lineage>
        <taxon>Bacteria</taxon>
        <taxon>Pseudomonadati</taxon>
        <taxon>Pseudomonadota</taxon>
        <taxon>Gammaproteobacteria</taxon>
        <taxon>Chromatiales</taxon>
        <taxon>Ectothiorhodospiraceae</taxon>
        <taxon>Spiribacter</taxon>
    </lineage>
</organism>
<dbReference type="AlphaFoldDB" id="A0A6N7QMT3"/>
<accession>A0A6N7QMT3</accession>
<evidence type="ECO:0000256" key="1">
    <source>
        <dbReference type="SAM" id="Phobius"/>
    </source>
</evidence>
<dbReference type="EMBL" id="WJPP01000002">
    <property type="protein sequence ID" value="MRH77711.1"/>
    <property type="molecule type" value="Genomic_DNA"/>
</dbReference>
<keyword evidence="1" id="KW-0472">Membrane</keyword>
<comment type="caution">
    <text evidence="2">The sequence shown here is derived from an EMBL/GenBank/DDBJ whole genome shotgun (WGS) entry which is preliminary data.</text>
</comment>
<gene>
    <name evidence="2" type="ORF">GH984_03245</name>
</gene>
<proteinExistence type="predicted"/>
<keyword evidence="1" id="KW-1133">Transmembrane helix</keyword>
<protein>
    <submittedName>
        <fullName evidence="2">Uncharacterized protein</fullName>
    </submittedName>
</protein>
<keyword evidence="3" id="KW-1185">Reference proteome</keyword>
<sequence length="96" mass="10150">MNELGLLIGGVLAYGIGFGLPAFAIVALILHFCSIQKNFKIHAKACVTTFVFVGLVNTLFPTAPGAASLFVAIIIPIGSALGFELLFRSTTRNQPQ</sequence>
<name>A0A6N7QMT3_9GAMM</name>
<feature type="transmembrane region" description="Helical" evidence="1">
    <location>
        <begin position="41"/>
        <end position="60"/>
    </location>
</feature>
<reference evidence="2 3" key="1">
    <citation type="submission" date="2019-11" db="EMBL/GenBank/DDBJ databases">
        <authorList>
            <person name="Zhang X.Y."/>
        </authorList>
    </citation>
    <scope>NUCLEOTIDE SEQUENCE [LARGE SCALE GENOMIC DNA]</scope>
    <source>
        <strain evidence="2 3">C176</strain>
    </source>
</reference>
<dbReference type="RefSeq" id="WP_153718786.1">
    <property type="nucleotide sequence ID" value="NZ_WJPP01000002.1"/>
</dbReference>
<feature type="transmembrane region" description="Helical" evidence="1">
    <location>
        <begin position="6"/>
        <end position="29"/>
    </location>
</feature>
<evidence type="ECO:0000313" key="2">
    <source>
        <dbReference type="EMBL" id="MRH77711.1"/>
    </source>
</evidence>
<feature type="transmembrane region" description="Helical" evidence="1">
    <location>
        <begin position="66"/>
        <end position="87"/>
    </location>
</feature>
<keyword evidence="1" id="KW-0812">Transmembrane</keyword>